<evidence type="ECO:0000256" key="2">
    <source>
        <dbReference type="ARBA" id="ARBA00022448"/>
    </source>
</evidence>
<protein>
    <submittedName>
        <fullName evidence="12">TonB-dependent receptor domain-containing protein</fullName>
    </submittedName>
</protein>
<keyword evidence="8 12" id="KW-0675">Receptor</keyword>
<evidence type="ECO:0000256" key="8">
    <source>
        <dbReference type="ARBA" id="ARBA00023170"/>
    </source>
</evidence>
<keyword evidence="9 10" id="KW-0998">Cell outer membrane</keyword>
<accession>A0ABV7JSC7</accession>
<dbReference type="PANTHER" id="PTHR30069">
    <property type="entry name" value="TONB-DEPENDENT OUTER MEMBRANE RECEPTOR"/>
    <property type="match status" value="1"/>
</dbReference>
<keyword evidence="7 10" id="KW-0472">Membrane</keyword>
<keyword evidence="3 10" id="KW-1134">Transmembrane beta strand</keyword>
<comment type="caution">
    <text evidence="12">The sequence shown here is derived from an EMBL/GenBank/DDBJ whole genome shotgun (WGS) entry which is preliminary data.</text>
</comment>
<evidence type="ECO:0000256" key="9">
    <source>
        <dbReference type="ARBA" id="ARBA00023237"/>
    </source>
</evidence>
<evidence type="ECO:0000256" key="4">
    <source>
        <dbReference type="ARBA" id="ARBA00022692"/>
    </source>
</evidence>
<dbReference type="Gene3D" id="2.40.170.20">
    <property type="entry name" value="TonB-dependent receptor, beta-barrel domain"/>
    <property type="match status" value="1"/>
</dbReference>
<dbReference type="RefSeq" id="WP_379025603.1">
    <property type="nucleotide sequence ID" value="NZ_JBHRTA010000059.1"/>
</dbReference>
<keyword evidence="5" id="KW-0732">Signal</keyword>
<dbReference type="Proteomes" id="UP001595526">
    <property type="component" value="Unassembled WGS sequence"/>
</dbReference>
<evidence type="ECO:0000256" key="3">
    <source>
        <dbReference type="ARBA" id="ARBA00022452"/>
    </source>
</evidence>
<evidence type="ECO:0000256" key="6">
    <source>
        <dbReference type="ARBA" id="ARBA00023077"/>
    </source>
</evidence>
<dbReference type="InterPro" id="IPR039426">
    <property type="entry name" value="TonB-dep_rcpt-like"/>
</dbReference>
<feature type="domain" description="TonB-dependent receptor-like beta-barrel" evidence="11">
    <location>
        <begin position="16"/>
        <end position="315"/>
    </location>
</feature>
<name>A0ABV7JSC7_9SPHI</name>
<proteinExistence type="inferred from homology"/>
<keyword evidence="4 10" id="KW-0812">Transmembrane</keyword>
<dbReference type="EMBL" id="JBHRTA010000059">
    <property type="protein sequence ID" value="MFC3199676.1"/>
    <property type="molecule type" value="Genomic_DNA"/>
</dbReference>
<gene>
    <name evidence="12" type="ORF">ACFOET_18810</name>
</gene>
<evidence type="ECO:0000256" key="10">
    <source>
        <dbReference type="PROSITE-ProRule" id="PRU01360"/>
    </source>
</evidence>
<organism evidence="12 13">
    <name type="scientific">Parapedobacter deserti</name>
    <dbReference type="NCBI Taxonomy" id="1912957"/>
    <lineage>
        <taxon>Bacteria</taxon>
        <taxon>Pseudomonadati</taxon>
        <taxon>Bacteroidota</taxon>
        <taxon>Sphingobacteriia</taxon>
        <taxon>Sphingobacteriales</taxon>
        <taxon>Sphingobacteriaceae</taxon>
        <taxon>Parapedobacter</taxon>
    </lineage>
</organism>
<dbReference type="PROSITE" id="PS52016">
    <property type="entry name" value="TONB_DEPENDENT_REC_3"/>
    <property type="match status" value="1"/>
</dbReference>
<keyword evidence="6" id="KW-0798">TonB box</keyword>
<evidence type="ECO:0000313" key="12">
    <source>
        <dbReference type="EMBL" id="MFC3199676.1"/>
    </source>
</evidence>
<evidence type="ECO:0000256" key="1">
    <source>
        <dbReference type="ARBA" id="ARBA00004571"/>
    </source>
</evidence>
<dbReference type="Pfam" id="PF00593">
    <property type="entry name" value="TonB_dep_Rec_b-barrel"/>
    <property type="match status" value="1"/>
</dbReference>
<dbReference type="PANTHER" id="PTHR30069:SF29">
    <property type="entry name" value="HEMOGLOBIN AND HEMOGLOBIN-HAPTOGLOBIN-BINDING PROTEIN 1-RELATED"/>
    <property type="match status" value="1"/>
</dbReference>
<comment type="similarity">
    <text evidence="10">Belongs to the TonB-dependent receptor family.</text>
</comment>
<dbReference type="SUPFAM" id="SSF56935">
    <property type="entry name" value="Porins"/>
    <property type="match status" value="1"/>
</dbReference>
<evidence type="ECO:0000259" key="11">
    <source>
        <dbReference type="Pfam" id="PF00593"/>
    </source>
</evidence>
<evidence type="ECO:0000256" key="7">
    <source>
        <dbReference type="ARBA" id="ARBA00023136"/>
    </source>
</evidence>
<evidence type="ECO:0000256" key="5">
    <source>
        <dbReference type="ARBA" id="ARBA00022729"/>
    </source>
</evidence>
<keyword evidence="2 10" id="KW-0813">Transport</keyword>
<reference evidence="13" key="1">
    <citation type="journal article" date="2019" name="Int. J. Syst. Evol. Microbiol.">
        <title>The Global Catalogue of Microorganisms (GCM) 10K type strain sequencing project: providing services to taxonomists for standard genome sequencing and annotation.</title>
        <authorList>
            <consortium name="The Broad Institute Genomics Platform"/>
            <consortium name="The Broad Institute Genome Sequencing Center for Infectious Disease"/>
            <person name="Wu L."/>
            <person name="Ma J."/>
        </authorList>
    </citation>
    <scope>NUCLEOTIDE SEQUENCE [LARGE SCALE GENOMIC DNA]</scope>
    <source>
        <strain evidence="13">KCTC 52416</strain>
    </source>
</reference>
<sequence>MRLGWGKTGNQEFPSGASRNRYVFEAQAIRQANFGNPDLRWESSATINAGIDFAFFQNRLSGSVDYFRKMTTDALFEQTLAQPAPAGRIWVNLDGEIINEGVELALTGNIVGNENWNWNLSANATYLENRVSGLLGYYETAALRGQGFSGVLGQRMVSGQPLNVWYLAQFEGIDPTTGMSMYRGLDGTVSTSIDPALNKFYVGSPNPKYLLGISTDVTYKRFTATINTHGAFGHYLFNNTMATVLGVNNMSNRNIAKTVFDREAGESTSNSAAPSTRYLEKGDFLKLSNLTLSYNVGNIGRGIRNLNVSLTGQNLLVFKGYNGFDPEVNTDGSTDDIPSLGIEYLPYPPARTFLLGLNFSL</sequence>
<keyword evidence="13" id="KW-1185">Reference proteome</keyword>
<evidence type="ECO:0000313" key="13">
    <source>
        <dbReference type="Proteomes" id="UP001595526"/>
    </source>
</evidence>
<dbReference type="InterPro" id="IPR036942">
    <property type="entry name" value="Beta-barrel_TonB_sf"/>
</dbReference>
<dbReference type="InterPro" id="IPR000531">
    <property type="entry name" value="Beta-barrel_TonB"/>
</dbReference>
<comment type="subcellular location">
    <subcellularLocation>
        <location evidence="1 10">Cell outer membrane</location>
        <topology evidence="1 10">Multi-pass membrane protein</topology>
    </subcellularLocation>
</comment>